<keyword evidence="3" id="KW-0645">Protease</keyword>
<feature type="transmembrane region" description="Helical" evidence="1">
    <location>
        <begin position="268"/>
        <end position="288"/>
    </location>
</feature>
<dbReference type="AlphaFoldDB" id="G8QUM5"/>
<keyword evidence="1" id="KW-0812">Transmembrane</keyword>
<evidence type="ECO:0000313" key="4">
    <source>
        <dbReference type="Proteomes" id="UP000005632"/>
    </source>
</evidence>
<dbReference type="Pfam" id="PF02517">
    <property type="entry name" value="Rce1-like"/>
    <property type="match status" value="1"/>
</dbReference>
<dbReference type="RefSeq" id="WP_014271173.1">
    <property type="nucleotide sequence ID" value="NC_016633.1"/>
</dbReference>
<feature type="transmembrane region" description="Helical" evidence="1">
    <location>
        <begin position="231"/>
        <end position="248"/>
    </location>
</feature>
<keyword evidence="3" id="KW-0378">Hydrolase</keyword>
<gene>
    <name evidence="3" type="ordered locus">SpiGrapes_2572</name>
</gene>
<dbReference type="KEGG" id="sgp:SpiGrapes_2572"/>
<dbReference type="eggNOG" id="COG1266">
    <property type="taxonomic scope" value="Bacteria"/>
</dbReference>
<organism evidence="3 4">
    <name type="scientific">Sphaerochaeta pleomorpha (strain ATCC BAA-1885 / DSM 22778 / Grapes)</name>
    <dbReference type="NCBI Taxonomy" id="158190"/>
    <lineage>
        <taxon>Bacteria</taxon>
        <taxon>Pseudomonadati</taxon>
        <taxon>Spirochaetota</taxon>
        <taxon>Spirochaetia</taxon>
        <taxon>Spirochaetales</taxon>
        <taxon>Sphaerochaetaceae</taxon>
        <taxon>Sphaerochaeta</taxon>
    </lineage>
</organism>
<evidence type="ECO:0000256" key="1">
    <source>
        <dbReference type="SAM" id="Phobius"/>
    </source>
</evidence>
<keyword evidence="1" id="KW-1133">Transmembrane helix</keyword>
<feature type="transmembrane region" description="Helical" evidence="1">
    <location>
        <begin position="180"/>
        <end position="197"/>
    </location>
</feature>
<feature type="transmembrane region" description="Helical" evidence="1">
    <location>
        <begin position="20"/>
        <end position="41"/>
    </location>
</feature>
<dbReference type="GO" id="GO:0004175">
    <property type="term" value="F:endopeptidase activity"/>
    <property type="evidence" value="ECO:0007669"/>
    <property type="project" value="UniProtKB-ARBA"/>
</dbReference>
<dbReference type="Proteomes" id="UP000005632">
    <property type="component" value="Chromosome"/>
</dbReference>
<accession>G8QUM5</accession>
<keyword evidence="1" id="KW-0472">Membrane</keyword>
<proteinExistence type="predicted"/>
<reference evidence="3 4" key="1">
    <citation type="submission" date="2011-11" db="EMBL/GenBank/DDBJ databases">
        <title>Complete sequence of Spirochaeta sp. grapes.</title>
        <authorList>
            <consortium name="US DOE Joint Genome Institute"/>
            <person name="Lucas S."/>
            <person name="Han J."/>
            <person name="Lapidus A."/>
            <person name="Cheng J.-F."/>
            <person name="Goodwin L."/>
            <person name="Pitluck S."/>
            <person name="Peters L."/>
            <person name="Ovchinnikova G."/>
            <person name="Munk A.C."/>
            <person name="Detter J.C."/>
            <person name="Han C."/>
            <person name="Tapia R."/>
            <person name="Land M."/>
            <person name="Hauser L."/>
            <person name="Kyrpides N."/>
            <person name="Ivanova N."/>
            <person name="Pagani I."/>
            <person name="Ritalahtilisa K."/>
            <person name="Loeffler F."/>
            <person name="Woyke T."/>
        </authorList>
    </citation>
    <scope>NUCLEOTIDE SEQUENCE [LARGE SCALE GENOMIC DNA]</scope>
    <source>
        <strain evidence="4">ATCC BAA-1885 / DSM 22778 / Grapes</strain>
    </source>
</reference>
<keyword evidence="4" id="KW-1185">Reference proteome</keyword>
<feature type="domain" description="CAAX prenyl protease 2/Lysostaphin resistance protein A-like" evidence="2">
    <location>
        <begin position="141"/>
        <end position="244"/>
    </location>
</feature>
<dbReference type="GO" id="GO:0006508">
    <property type="term" value="P:proteolysis"/>
    <property type="evidence" value="ECO:0007669"/>
    <property type="project" value="UniProtKB-KW"/>
</dbReference>
<dbReference type="STRING" id="158190.SpiGrapes_2572"/>
<feature type="transmembrane region" description="Helical" evidence="1">
    <location>
        <begin position="203"/>
        <end position="224"/>
    </location>
</feature>
<feature type="transmembrane region" description="Helical" evidence="1">
    <location>
        <begin position="61"/>
        <end position="81"/>
    </location>
</feature>
<dbReference type="InterPro" id="IPR003675">
    <property type="entry name" value="Rce1/LyrA-like_dom"/>
</dbReference>
<protein>
    <submittedName>
        <fullName evidence="3">CAAX amino terminal protease family</fullName>
    </submittedName>
</protein>
<feature type="transmembrane region" description="Helical" evidence="1">
    <location>
        <begin position="101"/>
        <end position="121"/>
    </location>
</feature>
<sequence>MLGKNLGNFSKNEGPIGSSYAFSAIEGSLSFVLVVIFWLNLGPVFVRFISNLRLFQPLKEYLGANAPFFAMALGLVVSARLLMKTKLKTIATDKQRFDFPLALLCAALYTSVCIIFLLASIMAKPGDYRFIVQDFPQKLLLLPFVLFITPLQTTSEEFLLRCLPVRVFSRGTFSRNRKQILIISGLSALFFCLPHLSNQELSFGSNTVAVLSYYLLFGFAGTYLSMRTGGFEVSMGIHAANNLFIALICNYEHSSLPSLPLVRSSGPIGTWFEVVQLAVAMACIFLFLKWKGKLTKTDR</sequence>
<dbReference type="GO" id="GO:0080120">
    <property type="term" value="P:CAAX-box protein maturation"/>
    <property type="evidence" value="ECO:0007669"/>
    <property type="project" value="UniProtKB-ARBA"/>
</dbReference>
<evidence type="ECO:0000313" key="3">
    <source>
        <dbReference type="EMBL" id="AEV30333.1"/>
    </source>
</evidence>
<name>G8QUM5_SPHPG</name>
<dbReference type="OrthoDB" id="370834at2"/>
<dbReference type="HOGENOM" id="CLU_052492_2_0_12"/>
<dbReference type="EMBL" id="CP003155">
    <property type="protein sequence ID" value="AEV30333.1"/>
    <property type="molecule type" value="Genomic_DNA"/>
</dbReference>
<evidence type="ECO:0000259" key="2">
    <source>
        <dbReference type="Pfam" id="PF02517"/>
    </source>
</evidence>